<proteinExistence type="predicted"/>
<comment type="caution">
    <text evidence="2">The sequence shown here is derived from an EMBL/GenBank/DDBJ whole genome shotgun (WGS) entry which is preliminary data.</text>
</comment>
<gene>
    <name evidence="2" type="primary">AVEN_260197_1</name>
    <name evidence="2" type="ORF">CDAR_558321</name>
</gene>
<reference evidence="2 3" key="1">
    <citation type="submission" date="2021-06" db="EMBL/GenBank/DDBJ databases">
        <title>Caerostris darwini draft genome.</title>
        <authorList>
            <person name="Kono N."/>
            <person name="Arakawa K."/>
        </authorList>
    </citation>
    <scope>NUCLEOTIDE SEQUENCE [LARGE SCALE GENOMIC DNA]</scope>
</reference>
<protein>
    <submittedName>
        <fullName evidence="2">Uncharacterized protein</fullName>
    </submittedName>
</protein>
<evidence type="ECO:0000313" key="3">
    <source>
        <dbReference type="Proteomes" id="UP001054837"/>
    </source>
</evidence>
<sequence>MDEDRELNAEMSYVHAQNQCEREVSDNLKQNSTEVPYLEEDYKVIINKRKQRESDDCGTLECLDDNDLADSKDYDGDLITPVTEDEEDDYKIDNIRSASNQSESSLNSTLLRNFTEHANNQSAVEYMENIRFNVHEVIHIIKTDRNVRAYILNNIILYLPVLICDILLWMVTVKLIRHIRRQIVVKQEA</sequence>
<keyword evidence="1" id="KW-0472">Membrane</keyword>
<keyword evidence="1" id="KW-1133">Transmembrane helix</keyword>
<evidence type="ECO:0000256" key="1">
    <source>
        <dbReference type="SAM" id="Phobius"/>
    </source>
</evidence>
<dbReference type="EMBL" id="BPLQ01005721">
    <property type="protein sequence ID" value="GIY16799.1"/>
    <property type="molecule type" value="Genomic_DNA"/>
</dbReference>
<keyword evidence="1" id="KW-0812">Transmembrane</keyword>
<name>A0AAV4R6Y6_9ARAC</name>
<feature type="transmembrane region" description="Helical" evidence="1">
    <location>
        <begin position="155"/>
        <end position="176"/>
    </location>
</feature>
<organism evidence="2 3">
    <name type="scientific">Caerostris darwini</name>
    <dbReference type="NCBI Taxonomy" id="1538125"/>
    <lineage>
        <taxon>Eukaryota</taxon>
        <taxon>Metazoa</taxon>
        <taxon>Ecdysozoa</taxon>
        <taxon>Arthropoda</taxon>
        <taxon>Chelicerata</taxon>
        <taxon>Arachnida</taxon>
        <taxon>Araneae</taxon>
        <taxon>Araneomorphae</taxon>
        <taxon>Entelegynae</taxon>
        <taxon>Araneoidea</taxon>
        <taxon>Araneidae</taxon>
        <taxon>Caerostris</taxon>
    </lineage>
</organism>
<evidence type="ECO:0000313" key="2">
    <source>
        <dbReference type="EMBL" id="GIY16799.1"/>
    </source>
</evidence>
<dbReference type="AlphaFoldDB" id="A0AAV4R6Y6"/>
<dbReference type="Proteomes" id="UP001054837">
    <property type="component" value="Unassembled WGS sequence"/>
</dbReference>
<accession>A0AAV4R6Y6</accession>
<keyword evidence="3" id="KW-1185">Reference proteome</keyword>